<organism evidence="1 2">
    <name type="scientific">Candidatus Thiodiazotropha taylori</name>
    <dbReference type="NCBI Taxonomy" id="2792791"/>
    <lineage>
        <taxon>Bacteria</taxon>
        <taxon>Pseudomonadati</taxon>
        <taxon>Pseudomonadota</taxon>
        <taxon>Gammaproteobacteria</taxon>
        <taxon>Chromatiales</taxon>
        <taxon>Sedimenticolaceae</taxon>
        <taxon>Candidatus Thiodiazotropha</taxon>
    </lineage>
</organism>
<evidence type="ECO:0000313" key="1">
    <source>
        <dbReference type="EMBL" id="MCG7944923.1"/>
    </source>
</evidence>
<dbReference type="GO" id="GO:0030246">
    <property type="term" value="F:carbohydrate binding"/>
    <property type="evidence" value="ECO:0007669"/>
    <property type="project" value="InterPro"/>
</dbReference>
<dbReference type="SUPFAM" id="SSF51055">
    <property type="entry name" value="Carbohydrate binding domain"/>
    <property type="match status" value="1"/>
</dbReference>
<dbReference type="Proteomes" id="UP000886667">
    <property type="component" value="Unassembled WGS sequence"/>
</dbReference>
<dbReference type="GO" id="GO:0005576">
    <property type="term" value="C:extracellular region"/>
    <property type="evidence" value="ECO:0007669"/>
    <property type="project" value="InterPro"/>
</dbReference>
<sequence>MAGIKGIVYTKSPNIFRFPEWKKDTFYPGASYVATEQSDGSFKYWVSVVDVPRDYGHTPDSDQDVRTPIADPWEDGNRYWKPAWTTVVDGDSEYKVNEWDKGHAYDSDDLVAYGGNIYRAITQHNDVNTTPDKDETNWELFSSGGGTAGPWKPQTDYKKGDFVSHDGKIWLTDLDFTSADAFDSDNWTLMAPYNDSDIRADFDSDLKVLDSDVEVLKSRDVYDSDFVSENYNDAIDSRTADTTVTQIIPTVHRPSDNQLYREGSYEIVLLANGKPLYPPSAFMAYSTLNDETFVIGHDGVLIIKVPGDQTEIIDGDKKYKRIDPPSEHKVTLLLDDNSFTTFEDNIPMHGYIAENIAGGLENEDIEIDTFKELASVVSNNSIRIVELAGSLHEIDSDIRANIDSDLKDLDSDLRHKIDSDLADKVNKLDSDIRSDIDSDLKQKLTELDSDIRSSIDSDLKSGDSDLLTWVINNAAVNKSGAWVADKDYDDNELITTSITLDTKYDGDEDKFEWFLHINGVKIRRDDFVVQIGPTGVVSLTLTNTLVDKDDTIYLEYNDRDPENFDSKSVTFGT</sequence>
<proteinExistence type="predicted"/>
<evidence type="ECO:0000313" key="2">
    <source>
        <dbReference type="Proteomes" id="UP000886667"/>
    </source>
</evidence>
<dbReference type="Gene3D" id="2.10.10.90">
    <property type="match status" value="1"/>
</dbReference>
<accession>A0A9E4K9G2</accession>
<dbReference type="GO" id="GO:0005975">
    <property type="term" value="P:carbohydrate metabolic process"/>
    <property type="evidence" value="ECO:0007669"/>
    <property type="project" value="InterPro"/>
</dbReference>
<dbReference type="AlphaFoldDB" id="A0A9E4K9G2"/>
<name>A0A9E4K9G2_9GAMM</name>
<dbReference type="InterPro" id="IPR036573">
    <property type="entry name" value="CBM_sf_5/12"/>
</dbReference>
<dbReference type="GO" id="GO:0004553">
    <property type="term" value="F:hydrolase activity, hydrolyzing O-glycosyl compounds"/>
    <property type="evidence" value="ECO:0007669"/>
    <property type="project" value="InterPro"/>
</dbReference>
<comment type="caution">
    <text evidence="1">The sequence shown here is derived from an EMBL/GenBank/DDBJ whole genome shotgun (WGS) entry which is preliminary data.</text>
</comment>
<protein>
    <submittedName>
        <fullName evidence="1">Uncharacterized protein</fullName>
    </submittedName>
</protein>
<reference evidence="1" key="1">
    <citation type="journal article" date="2021" name="Proc. Natl. Acad. Sci. U.S.A.">
        <title>Global biogeography of chemosynthetic symbionts reveals both localized and globally distributed symbiont groups. .</title>
        <authorList>
            <person name="Osvatic J.T."/>
            <person name="Wilkins L.G.E."/>
            <person name="Leibrecht L."/>
            <person name="Leray M."/>
            <person name="Zauner S."/>
            <person name="Polzin J."/>
            <person name="Camacho Y."/>
            <person name="Gros O."/>
            <person name="van Gils J.A."/>
            <person name="Eisen J.A."/>
            <person name="Petersen J.M."/>
            <person name="Yuen B."/>
        </authorList>
    </citation>
    <scope>NUCLEOTIDE SEQUENCE</scope>
    <source>
        <strain evidence="1">MAGclacostrist064TRANS</strain>
    </source>
</reference>
<gene>
    <name evidence="1" type="ORF">JAZ07_01100</name>
</gene>
<dbReference type="EMBL" id="JAEPCM010000016">
    <property type="protein sequence ID" value="MCG7944923.1"/>
    <property type="molecule type" value="Genomic_DNA"/>
</dbReference>